<gene>
    <name evidence="2" type="ORF">ACFFQA_10340</name>
</gene>
<reference evidence="2 3" key="1">
    <citation type="submission" date="2024-09" db="EMBL/GenBank/DDBJ databases">
        <authorList>
            <person name="Sun Q."/>
            <person name="Mori K."/>
        </authorList>
    </citation>
    <scope>NUCLEOTIDE SEQUENCE [LARGE SCALE GENOMIC DNA]</scope>
    <source>
        <strain evidence="2 3">TBRC 7907</strain>
    </source>
</reference>
<name>A0ABV5ZV88_9PSEU</name>
<feature type="domain" description="A-factor biosynthesis hotdog" evidence="1">
    <location>
        <begin position="14"/>
        <end position="150"/>
    </location>
</feature>
<organism evidence="2 3">
    <name type="scientific">Allokutzneria oryzae</name>
    <dbReference type="NCBI Taxonomy" id="1378989"/>
    <lineage>
        <taxon>Bacteria</taxon>
        <taxon>Bacillati</taxon>
        <taxon>Actinomycetota</taxon>
        <taxon>Actinomycetes</taxon>
        <taxon>Pseudonocardiales</taxon>
        <taxon>Pseudonocardiaceae</taxon>
        <taxon>Allokutzneria</taxon>
    </lineage>
</organism>
<dbReference type="Pfam" id="PF03756">
    <property type="entry name" value="AfsA"/>
    <property type="match status" value="2"/>
</dbReference>
<evidence type="ECO:0000259" key="1">
    <source>
        <dbReference type="Pfam" id="PF03756"/>
    </source>
</evidence>
<evidence type="ECO:0000313" key="3">
    <source>
        <dbReference type="Proteomes" id="UP001589693"/>
    </source>
</evidence>
<sequence>MTTLDFNQTVPRAMVHRASLCEVFLTSAVRVDADTFDVGSQVPRTHSLYGDRLSLPTHYDPVLYVEAARQACIYVAHEYFEAPQGNHFILRDAEMEVVDHTGLAVLPVPTNSVLRCSVLRRFKNRESAVTGLRMLVTVLVNGEAAMTVQMSYSWVPAEKWQAMRAGNRAELGLLFEPQARPLPTRANPATVDRLNPANVVISPPRATTSGRTASLVVDTAHPALFDHPLDHVPGMLQLEAFRQLAITTAGFGRLTGMTARFVGFAELDLPSECESAIVSAGDDVEVRCAVRQAGRTVAEAQVTLAMADRPTAARPVRG</sequence>
<dbReference type="NCBIfam" id="NF041195">
    <property type="entry name" value="ScbA_BarX_GamBu"/>
    <property type="match status" value="1"/>
</dbReference>
<proteinExistence type="predicted"/>
<dbReference type="EMBL" id="JBHLZU010000009">
    <property type="protein sequence ID" value="MFB9904335.1"/>
    <property type="molecule type" value="Genomic_DNA"/>
</dbReference>
<dbReference type="InterPro" id="IPR005509">
    <property type="entry name" value="AfsA_hotdog_dom"/>
</dbReference>
<comment type="caution">
    <text evidence="2">The sequence shown here is derived from an EMBL/GenBank/DDBJ whole genome shotgun (WGS) entry which is preliminary data.</text>
</comment>
<dbReference type="RefSeq" id="WP_377851537.1">
    <property type="nucleotide sequence ID" value="NZ_JBHLZU010000009.1"/>
</dbReference>
<accession>A0ABV5ZV88</accession>
<protein>
    <submittedName>
        <fullName evidence="2">ScbA/BarX family gamma-butyrolactone biosynthesis protein</fullName>
    </submittedName>
</protein>
<feature type="domain" description="A-factor biosynthesis hotdog" evidence="1">
    <location>
        <begin position="191"/>
        <end position="304"/>
    </location>
</feature>
<evidence type="ECO:0000313" key="2">
    <source>
        <dbReference type="EMBL" id="MFB9904335.1"/>
    </source>
</evidence>
<dbReference type="InterPro" id="IPR047757">
    <property type="entry name" value="AfsA-like"/>
</dbReference>
<dbReference type="Proteomes" id="UP001589693">
    <property type="component" value="Unassembled WGS sequence"/>
</dbReference>
<keyword evidence="3" id="KW-1185">Reference proteome</keyword>